<evidence type="ECO:0000256" key="2">
    <source>
        <dbReference type="ARBA" id="ARBA00012513"/>
    </source>
</evidence>
<dbReference type="Pfam" id="PF00560">
    <property type="entry name" value="LRR_1"/>
    <property type="match status" value="3"/>
</dbReference>
<feature type="chain" id="PRO_5007869811" description="non-specific serine/threonine protein kinase" evidence="21">
    <location>
        <begin position="20"/>
        <end position="895"/>
    </location>
</feature>
<dbReference type="InterPro" id="IPR055414">
    <property type="entry name" value="LRR_R13L4/SHOC2-like"/>
</dbReference>
<comment type="catalytic activity">
    <reaction evidence="17">
        <text>L-threonyl-[protein] + ATP = O-phospho-L-threonyl-[protein] + ADP + H(+)</text>
        <dbReference type="Rhea" id="RHEA:46608"/>
        <dbReference type="Rhea" id="RHEA-COMP:11060"/>
        <dbReference type="Rhea" id="RHEA-COMP:11605"/>
        <dbReference type="ChEBI" id="CHEBI:15378"/>
        <dbReference type="ChEBI" id="CHEBI:30013"/>
        <dbReference type="ChEBI" id="CHEBI:30616"/>
        <dbReference type="ChEBI" id="CHEBI:61977"/>
        <dbReference type="ChEBI" id="CHEBI:456216"/>
        <dbReference type="EC" id="2.7.11.1"/>
    </reaction>
</comment>
<evidence type="ECO:0000256" key="20">
    <source>
        <dbReference type="SAM" id="Phobius"/>
    </source>
</evidence>
<dbReference type="GO" id="GO:0016020">
    <property type="term" value="C:membrane"/>
    <property type="evidence" value="ECO:0007669"/>
    <property type="project" value="UniProtKB-SubCell"/>
</dbReference>
<evidence type="ECO:0000256" key="1">
    <source>
        <dbReference type="ARBA" id="ARBA00004479"/>
    </source>
</evidence>
<organism evidence="23">
    <name type="scientific">Daucus carota subsp. sativus</name>
    <name type="common">Carrot</name>
    <dbReference type="NCBI Taxonomy" id="79200"/>
    <lineage>
        <taxon>Eukaryota</taxon>
        <taxon>Viridiplantae</taxon>
        <taxon>Streptophyta</taxon>
        <taxon>Embryophyta</taxon>
        <taxon>Tracheophyta</taxon>
        <taxon>Spermatophyta</taxon>
        <taxon>Magnoliopsida</taxon>
        <taxon>eudicotyledons</taxon>
        <taxon>Gunneridae</taxon>
        <taxon>Pentapetalae</taxon>
        <taxon>asterids</taxon>
        <taxon>campanulids</taxon>
        <taxon>Apiales</taxon>
        <taxon>Apiaceae</taxon>
        <taxon>Apioideae</taxon>
        <taxon>Scandiceae</taxon>
        <taxon>Daucinae</taxon>
        <taxon>Daucus</taxon>
        <taxon>Daucus sect. Daucus</taxon>
    </lineage>
</organism>
<keyword evidence="11" id="KW-0418">Kinase</keyword>
<dbReference type="GO" id="GO:0009791">
    <property type="term" value="P:post-embryonic development"/>
    <property type="evidence" value="ECO:0007669"/>
    <property type="project" value="UniProtKB-ARBA"/>
</dbReference>
<accession>A0A165Z2V3</accession>
<evidence type="ECO:0000256" key="13">
    <source>
        <dbReference type="ARBA" id="ARBA00022989"/>
    </source>
</evidence>
<evidence type="ECO:0000259" key="22">
    <source>
        <dbReference type="PROSITE" id="PS50011"/>
    </source>
</evidence>
<evidence type="ECO:0000256" key="21">
    <source>
        <dbReference type="SAM" id="SignalP"/>
    </source>
</evidence>
<feature type="signal peptide" evidence="21">
    <location>
        <begin position="1"/>
        <end position="19"/>
    </location>
</feature>
<keyword evidence="16" id="KW-0325">Glycoprotein</keyword>
<dbReference type="FunFam" id="3.30.200.20:FF:000309">
    <property type="entry name" value="Leucine-rich repeat receptor protein kinase MSP1"/>
    <property type="match status" value="1"/>
</dbReference>
<dbReference type="GO" id="GO:0033612">
    <property type="term" value="F:receptor serine/threonine kinase binding"/>
    <property type="evidence" value="ECO:0007669"/>
    <property type="project" value="TreeGrafter"/>
</dbReference>
<dbReference type="SMART" id="SM00369">
    <property type="entry name" value="LRR_TYP"/>
    <property type="match status" value="10"/>
</dbReference>
<dbReference type="InterPro" id="IPR032675">
    <property type="entry name" value="LRR_dom_sf"/>
</dbReference>
<dbReference type="Gene3D" id="3.80.10.10">
    <property type="entry name" value="Ribonuclease Inhibitor"/>
    <property type="match status" value="4"/>
</dbReference>
<feature type="transmembrane region" description="Helical" evidence="20">
    <location>
        <begin position="544"/>
        <end position="567"/>
    </location>
</feature>
<dbReference type="InterPro" id="IPR000719">
    <property type="entry name" value="Prot_kinase_dom"/>
</dbReference>
<feature type="binding site" evidence="19">
    <location>
        <position position="635"/>
    </location>
    <ligand>
        <name>ATP</name>
        <dbReference type="ChEBI" id="CHEBI:30616"/>
    </ligand>
</feature>
<dbReference type="GO" id="GO:0004674">
    <property type="term" value="F:protein serine/threonine kinase activity"/>
    <property type="evidence" value="ECO:0007669"/>
    <property type="project" value="UniProtKB-KW"/>
</dbReference>
<dbReference type="SUPFAM" id="SSF52047">
    <property type="entry name" value="RNI-like"/>
    <property type="match status" value="1"/>
</dbReference>
<dbReference type="PROSITE" id="PS00107">
    <property type="entry name" value="PROTEIN_KINASE_ATP"/>
    <property type="match status" value="1"/>
</dbReference>
<evidence type="ECO:0000256" key="5">
    <source>
        <dbReference type="ARBA" id="ARBA00022614"/>
    </source>
</evidence>
<name>A0A165Z2V3_DAUCS</name>
<evidence type="ECO:0000256" key="7">
    <source>
        <dbReference type="ARBA" id="ARBA00022692"/>
    </source>
</evidence>
<dbReference type="FunFam" id="1.10.510.10:FF:000445">
    <property type="entry name" value="MDIS1-interacting receptor like kinase 2"/>
    <property type="match status" value="1"/>
</dbReference>
<evidence type="ECO:0000256" key="18">
    <source>
        <dbReference type="ARBA" id="ARBA00048679"/>
    </source>
</evidence>
<evidence type="ECO:0000313" key="23">
    <source>
        <dbReference type="EMBL" id="KZM99546.1"/>
    </source>
</evidence>
<keyword evidence="8 21" id="KW-0732">Signal</keyword>
<protein>
    <recommendedName>
        <fullName evidence="2">non-specific serine/threonine protein kinase</fullName>
        <ecNumber evidence="2">2.7.11.1</ecNumber>
    </recommendedName>
</protein>
<keyword evidence="3" id="KW-0723">Serine/threonine-protein kinase</keyword>
<dbReference type="InterPro" id="IPR008266">
    <property type="entry name" value="Tyr_kinase_AS"/>
</dbReference>
<keyword evidence="14 20" id="KW-0472">Membrane</keyword>
<evidence type="ECO:0000313" key="25">
    <source>
        <dbReference type="Proteomes" id="UP000077755"/>
    </source>
</evidence>
<dbReference type="EC" id="2.7.11.1" evidence="2"/>
<evidence type="ECO:0000256" key="19">
    <source>
        <dbReference type="PROSITE-ProRule" id="PRU10141"/>
    </source>
</evidence>
<feature type="domain" description="Protein kinase" evidence="22">
    <location>
        <begin position="607"/>
        <end position="875"/>
    </location>
</feature>
<evidence type="ECO:0000256" key="15">
    <source>
        <dbReference type="ARBA" id="ARBA00023170"/>
    </source>
</evidence>
<dbReference type="InterPro" id="IPR011009">
    <property type="entry name" value="Kinase-like_dom_sf"/>
</dbReference>
<keyword evidence="13 20" id="KW-1133">Transmembrane helix</keyword>
<keyword evidence="15" id="KW-0675">Receptor</keyword>
<reference evidence="23" key="1">
    <citation type="journal article" date="2016" name="Nat. Genet.">
        <title>A high-quality carrot genome assembly provides new insights into carotenoid accumulation and asterid genome evolution.</title>
        <authorList>
            <person name="Iorizzo M."/>
            <person name="Ellison S."/>
            <person name="Senalik D."/>
            <person name="Zeng P."/>
            <person name="Satapoomin P."/>
            <person name="Huang J."/>
            <person name="Bowman M."/>
            <person name="Iovene M."/>
            <person name="Sanseverino W."/>
            <person name="Cavagnaro P."/>
            <person name="Yildiz M."/>
            <person name="Macko-Podgorni A."/>
            <person name="Moranska E."/>
            <person name="Grzebelus E."/>
            <person name="Grzebelus D."/>
            <person name="Ashrafi H."/>
            <person name="Zheng Z."/>
            <person name="Cheng S."/>
            <person name="Spooner D."/>
            <person name="Van Deynze A."/>
            <person name="Simon P."/>
        </authorList>
    </citation>
    <scope>NUCLEOTIDE SEQUENCE [LARGE SCALE GENOMIC DNA]</scope>
    <source>
        <tissue evidence="23">Leaf</tissue>
    </source>
</reference>
<dbReference type="AlphaFoldDB" id="A0A165Z2V3"/>
<dbReference type="SUPFAM" id="SSF52058">
    <property type="entry name" value="L domain-like"/>
    <property type="match status" value="1"/>
</dbReference>
<keyword evidence="5" id="KW-0433">Leucine-rich repeat</keyword>
<dbReference type="PANTHER" id="PTHR48056">
    <property type="entry name" value="LRR RECEPTOR-LIKE SERINE/THREONINE-PROTEIN KINASE-RELATED"/>
    <property type="match status" value="1"/>
</dbReference>
<keyword evidence="7 20" id="KW-0812">Transmembrane</keyword>
<evidence type="ECO:0000256" key="4">
    <source>
        <dbReference type="ARBA" id="ARBA00022553"/>
    </source>
</evidence>
<comment type="subcellular location">
    <subcellularLocation>
        <location evidence="1">Membrane</location>
        <topology evidence="1">Single-pass type I membrane protein</topology>
    </subcellularLocation>
</comment>
<evidence type="ECO:0000256" key="8">
    <source>
        <dbReference type="ARBA" id="ARBA00022729"/>
    </source>
</evidence>
<evidence type="ECO:0000256" key="10">
    <source>
        <dbReference type="ARBA" id="ARBA00022741"/>
    </source>
</evidence>
<evidence type="ECO:0000256" key="12">
    <source>
        <dbReference type="ARBA" id="ARBA00022840"/>
    </source>
</evidence>
<gene>
    <name evidence="23" type="ORF">DCAR_013092</name>
    <name evidence="24" type="ORF">DCAR_0418000</name>
</gene>
<dbReference type="InterPro" id="IPR003591">
    <property type="entry name" value="Leu-rich_rpt_typical-subtyp"/>
</dbReference>
<dbReference type="GO" id="GO:0005524">
    <property type="term" value="F:ATP binding"/>
    <property type="evidence" value="ECO:0007669"/>
    <property type="project" value="UniProtKB-UniRule"/>
</dbReference>
<keyword evidence="9" id="KW-0677">Repeat</keyword>
<dbReference type="PANTHER" id="PTHR48056:SF23">
    <property type="entry name" value="PROTEIN KINASE DOMAIN-CONTAINING PROTEIN"/>
    <property type="match status" value="1"/>
</dbReference>
<evidence type="ECO:0000313" key="24">
    <source>
        <dbReference type="EMBL" id="WOG98656.1"/>
    </source>
</evidence>
<dbReference type="InterPro" id="IPR050647">
    <property type="entry name" value="Plant_LRR-RLKs"/>
</dbReference>
<evidence type="ECO:0000256" key="3">
    <source>
        <dbReference type="ARBA" id="ARBA00022527"/>
    </source>
</evidence>
<evidence type="ECO:0000256" key="6">
    <source>
        <dbReference type="ARBA" id="ARBA00022679"/>
    </source>
</evidence>
<dbReference type="GO" id="GO:0051707">
    <property type="term" value="P:response to other organism"/>
    <property type="evidence" value="ECO:0007669"/>
    <property type="project" value="UniProtKB-ARBA"/>
</dbReference>
<keyword evidence="25" id="KW-1185">Reference proteome</keyword>
<comment type="catalytic activity">
    <reaction evidence="18">
        <text>L-seryl-[protein] + ATP = O-phospho-L-seryl-[protein] + ADP + H(+)</text>
        <dbReference type="Rhea" id="RHEA:17989"/>
        <dbReference type="Rhea" id="RHEA-COMP:9863"/>
        <dbReference type="Rhea" id="RHEA-COMP:11604"/>
        <dbReference type="ChEBI" id="CHEBI:15378"/>
        <dbReference type="ChEBI" id="CHEBI:29999"/>
        <dbReference type="ChEBI" id="CHEBI:30616"/>
        <dbReference type="ChEBI" id="CHEBI:83421"/>
        <dbReference type="ChEBI" id="CHEBI:456216"/>
        <dbReference type="EC" id="2.7.11.1"/>
    </reaction>
</comment>
<evidence type="ECO:0000256" key="16">
    <source>
        <dbReference type="ARBA" id="ARBA00023180"/>
    </source>
</evidence>
<dbReference type="SUPFAM" id="SSF56112">
    <property type="entry name" value="Protein kinase-like (PK-like)"/>
    <property type="match status" value="1"/>
</dbReference>
<dbReference type="PROSITE" id="PS50011">
    <property type="entry name" value="PROTEIN_KINASE_DOM"/>
    <property type="match status" value="1"/>
</dbReference>
<reference evidence="24" key="2">
    <citation type="submission" date="2022-03" db="EMBL/GenBank/DDBJ databases">
        <title>Draft title - Genomic analysis of global carrot germplasm unveils the trajectory of domestication and the origin of high carotenoid orange carrot.</title>
        <authorList>
            <person name="Iorizzo M."/>
            <person name="Ellison S."/>
            <person name="Senalik D."/>
            <person name="Macko-Podgorni A."/>
            <person name="Grzebelus D."/>
            <person name="Bostan H."/>
            <person name="Rolling W."/>
            <person name="Curaba J."/>
            <person name="Simon P."/>
        </authorList>
    </citation>
    <scope>NUCLEOTIDE SEQUENCE</scope>
    <source>
        <tissue evidence="24">Leaf</tissue>
    </source>
</reference>
<dbReference type="FunFam" id="3.80.10.10:FF:000233">
    <property type="entry name" value="Leucine-rich repeat receptor-like protein kinase TDR"/>
    <property type="match status" value="1"/>
</dbReference>
<evidence type="ECO:0000256" key="11">
    <source>
        <dbReference type="ARBA" id="ARBA00022777"/>
    </source>
</evidence>
<evidence type="ECO:0000256" key="14">
    <source>
        <dbReference type="ARBA" id="ARBA00023136"/>
    </source>
</evidence>
<proteinExistence type="predicted"/>
<dbReference type="OrthoDB" id="676979at2759"/>
<evidence type="ECO:0000256" key="9">
    <source>
        <dbReference type="ARBA" id="ARBA00022737"/>
    </source>
</evidence>
<keyword evidence="6" id="KW-0808">Transferase</keyword>
<dbReference type="Pfam" id="PF00069">
    <property type="entry name" value="Pkinase"/>
    <property type="match status" value="1"/>
</dbReference>
<dbReference type="InterPro" id="IPR001611">
    <property type="entry name" value="Leu-rich_rpt"/>
</dbReference>
<dbReference type="Pfam" id="PF23598">
    <property type="entry name" value="LRR_14"/>
    <property type="match status" value="2"/>
</dbReference>
<keyword evidence="12 19" id="KW-0067">ATP-binding</keyword>
<dbReference type="EMBL" id="LNRQ01000004">
    <property type="protein sequence ID" value="KZM99546.1"/>
    <property type="molecule type" value="Genomic_DNA"/>
</dbReference>
<dbReference type="EMBL" id="CP093346">
    <property type="protein sequence ID" value="WOG98656.1"/>
    <property type="molecule type" value="Genomic_DNA"/>
</dbReference>
<dbReference type="OMA" id="WKAISIN"/>
<keyword evidence="10 19" id="KW-0547">Nucleotide-binding</keyword>
<dbReference type="GO" id="GO:0006952">
    <property type="term" value="P:defense response"/>
    <property type="evidence" value="ECO:0007669"/>
    <property type="project" value="UniProtKB-ARBA"/>
</dbReference>
<dbReference type="PROSITE" id="PS00109">
    <property type="entry name" value="PROTEIN_KINASE_TYR"/>
    <property type="match status" value="1"/>
</dbReference>
<keyword evidence="4" id="KW-0597">Phosphoprotein</keyword>
<dbReference type="InterPro" id="IPR017441">
    <property type="entry name" value="Protein_kinase_ATP_BS"/>
</dbReference>
<sequence>MASCSWLIYLLLQVTIVSSNSSALSEARNTEREALLGSRWWTGTYLDSSHCKWNGIECNKKNKVTSINLYDSYIDDEFRKLDLSSFPYLKALDLSNCGLYGTIPYEIGMLSKLEYLNLFNNSLTGELPSSLANLTRMDTLIISYNPLSGSIPSGISSGFRRIKLLDFSNCKFNGSIPDQIGMLTKLESLTVNNNNLTGNIPSSVVNLTRLQVLDVSVNDLRGSIPSGISSISSMYFLNLGYNKLTGLIPLKLGNLTMLERLFLNDNNLTGTIPSSFGSLTNLIYLKLDHNMLTGELPSSLVNFTHLIVLDVSNNLLGGSIPPGISNLKGLTYLGLGHNRLIGYIPSEIGNLSSLVELSLNHNRLTGVIPSELGDLSNLVNLSLSDNNLTGKIPSTLGFLTKLTNLDLSCNQLNGSLDFQQANLTKLIKLDVSHNFLTGSVPVFKNFFSLRHLNLSNNLLSGNIPQELGDCPLETVTLNNNHLTGNIPNQFFCLLNLTCLELFYNNLSGTIPPTNYPYLNNKCDFSYNNLYDGKRTYSRRKSVLLVLYIVTPLTIGLILLILASVFFCRHTPAENQNRMEVRNGDMCSVWNFDGKIAYEDIVRVTNNFDSRYCIGTGGYGIVYKVMLPRGNIVALKKLNRLEAQEPASDRTFRNEVQVLSNIRHKNIVKLYGFCMHKQCMFLVYEYIEKGSLFSALQDDARALELDWSERVNIVKGISNALSYMHHNCTTPIVHRDISSNNILLNSEMEAFVADFGASRLLDPDSSNRTMVAGTLGYIAPELAYTMAVTEKCDVYSFGVVALEIMMGGHPGDFLLSFTYLQSAKSTMLCDLLDTRLSRPTRHQEQDIIIVLTQAFACLRSDSRVRPSMDEVSKEFSRTQKISTDKSIYTTSVEEVY</sequence>
<dbReference type="Gramene" id="KZM99546">
    <property type="protein sequence ID" value="KZM99546"/>
    <property type="gene ID" value="DCAR_013092"/>
</dbReference>
<dbReference type="FunFam" id="3.80.10.10:FF:000095">
    <property type="entry name" value="LRR receptor-like serine/threonine-protein kinase GSO1"/>
    <property type="match status" value="1"/>
</dbReference>
<dbReference type="Gene3D" id="1.10.510.10">
    <property type="entry name" value="Transferase(Phosphotransferase) domain 1"/>
    <property type="match status" value="1"/>
</dbReference>
<dbReference type="Gene3D" id="3.30.200.20">
    <property type="entry name" value="Phosphorylase Kinase, domain 1"/>
    <property type="match status" value="1"/>
</dbReference>
<dbReference type="Proteomes" id="UP000077755">
    <property type="component" value="Chromosome 4"/>
</dbReference>
<evidence type="ECO:0000256" key="17">
    <source>
        <dbReference type="ARBA" id="ARBA00047899"/>
    </source>
</evidence>